<dbReference type="PANTHER" id="PTHR46065">
    <property type="entry name" value="E3 UBIQUITIN-PROTEIN LIGASE MARCH 2/3 FAMILY MEMBER"/>
    <property type="match status" value="1"/>
</dbReference>
<evidence type="ECO:0000256" key="6">
    <source>
        <dbReference type="ARBA" id="ARBA00022786"/>
    </source>
</evidence>
<organism evidence="14 15">
    <name type="scientific">Caenorhabditis auriculariae</name>
    <dbReference type="NCBI Taxonomy" id="2777116"/>
    <lineage>
        <taxon>Eukaryota</taxon>
        <taxon>Metazoa</taxon>
        <taxon>Ecdysozoa</taxon>
        <taxon>Nematoda</taxon>
        <taxon>Chromadorea</taxon>
        <taxon>Rhabditida</taxon>
        <taxon>Rhabditina</taxon>
        <taxon>Rhabditomorpha</taxon>
        <taxon>Rhabditoidea</taxon>
        <taxon>Rhabditidae</taxon>
        <taxon>Peloderinae</taxon>
        <taxon>Caenorhabditis</taxon>
    </lineage>
</organism>
<dbReference type="GO" id="GO:0004842">
    <property type="term" value="F:ubiquitin-protein transferase activity"/>
    <property type="evidence" value="ECO:0007669"/>
    <property type="project" value="TreeGrafter"/>
</dbReference>
<keyword evidence="9 11" id="KW-0472">Membrane</keyword>
<evidence type="ECO:0000256" key="10">
    <source>
        <dbReference type="PROSITE-ProRule" id="PRU00175"/>
    </source>
</evidence>
<dbReference type="InterPro" id="IPR013083">
    <property type="entry name" value="Znf_RING/FYVE/PHD"/>
</dbReference>
<dbReference type="GO" id="GO:0016567">
    <property type="term" value="P:protein ubiquitination"/>
    <property type="evidence" value="ECO:0007669"/>
    <property type="project" value="TreeGrafter"/>
</dbReference>
<keyword evidence="8 11" id="KW-1133">Transmembrane helix</keyword>
<evidence type="ECO:0000256" key="3">
    <source>
        <dbReference type="ARBA" id="ARBA00022692"/>
    </source>
</evidence>
<evidence type="ECO:0000256" key="5">
    <source>
        <dbReference type="ARBA" id="ARBA00022771"/>
    </source>
</evidence>
<comment type="caution">
    <text evidence="14">The sequence shown here is derived from an EMBL/GenBank/DDBJ whole genome shotgun (WGS) entry which is preliminary data.</text>
</comment>
<dbReference type="OrthoDB" id="273089at2759"/>
<dbReference type="SMART" id="SM00744">
    <property type="entry name" value="RINGv"/>
    <property type="match status" value="1"/>
</dbReference>
<proteinExistence type="predicted"/>
<reference evidence="14" key="1">
    <citation type="submission" date="2020-10" db="EMBL/GenBank/DDBJ databases">
        <authorList>
            <person name="Kikuchi T."/>
        </authorList>
    </citation>
    <scope>NUCLEOTIDE SEQUENCE</scope>
    <source>
        <strain evidence="14">NKZ352</strain>
    </source>
</reference>
<feature type="domain" description="RING-type" evidence="12">
    <location>
        <begin position="18"/>
        <end position="73"/>
    </location>
</feature>
<keyword evidence="7" id="KW-0862">Zinc</keyword>
<evidence type="ECO:0000256" key="11">
    <source>
        <dbReference type="SAM" id="Phobius"/>
    </source>
</evidence>
<evidence type="ECO:0008006" key="16">
    <source>
        <dbReference type="Google" id="ProtNLM"/>
    </source>
</evidence>
<dbReference type="InterPro" id="IPR001841">
    <property type="entry name" value="Znf_RING"/>
</dbReference>
<evidence type="ECO:0000256" key="9">
    <source>
        <dbReference type="ARBA" id="ARBA00023136"/>
    </source>
</evidence>
<evidence type="ECO:0000259" key="12">
    <source>
        <dbReference type="PROSITE" id="PS50089"/>
    </source>
</evidence>
<keyword evidence="5 10" id="KW-0863">Zinc-finger</keyword>
<gene>
    <name evidence="14" type="ORF">CAUJ_LOCUS13516</name>
</gene>
<keyword evidence="2" id="KW-0808">Transferase</keyword>
<evidence type="ECO:0000256" key="1">
    <source>
        <dbReference type="ARBA" id="ARBA00004141"/>
    </source>
</evidence>
<dbReference type="PANTHER" id="PTHR46065:SF5">
    <property type="entry name" value="RING-CH-TYPE DOMAIN-CONTAINING PROTEIN"/>
    <property type="match status" value="1"/>
</dbReference>
<evidence type="ECO:0000256" key="8">
    <source>
        <dbReference type="ARBA" id="ARBA00022989"/>
    </source>
</evidence>
<dbReference type="GO" id="GO:0016020">
    <property type="term" value="C:membrane"/>
    <property type="evidence" value="ECO:0007669"/>
    <property type="project" value="UniProtKB-SubCell"/>
</dbReference>
<sequence length="410" mass="46148">MIKVMIDLVNQSLGQAVCRICMCSELSVPYLGNSVGEPLISPCNCKGTMGLYHRSCLEHWLSTSRTTRCEICKFQFELGRKLRSFYSYLKLYGMKRRKGERGFAVEAVYMLILTVFIVAVLAFCIACIVDAWRRYESVPIDLEINEDYIPADQARNRACLEIVTFGVIALFLFLIYFALMSATIGNRYHYFKVWQRKNAVVFVVDRLDAERSMHYNGRHIEAPRGLTRKVQNAWNSIRSGGEGSPVRYPEVQLIEPVLGINPQLIAAFNQTAADSENTHNDDTARNAMPFAVSRPSEQIVRLETFSSPRGNFYGEPFRSTAASPPQMPEDLFADVDLASPESFLAPRHGKSPSVHSVTSFHAGVGSRMCSTPRHDAFTRIVPQGRNFNVCYSNSNRVVEDSAAQEPQRPS</sequence>
<feature type="transmembrane region" description="Helical" evidence="11">
    <location>
        <begin position="162"/>
        <end position="182"/>
    </location>
</feature>
<evidence type="ECO:0000259" key="13">
    <source>
        <dbReference type="PROSITE" id="PS51292"/>
    </source>
</evidence>
<evidence type="ECO:0000256" key="4">
    <source>
        <dbReference type="ARBA" id="ARBA00022723"/>
    </source>
</evidence>
<keyword evidence="4" id="KW-0479">Metal-binding</keyword>
<dbReference type="Proteomes" id="UP000835052">
    <property type="component" value="Unassembled WGS sequence"/>
</dbReference>
<dbReference type="SUPFAM" id="SSF57850">
    <property type="entry name" value="RING/U-box"/>
    <property type="match status" value="1"/>
</dbReference>
<dbReference type="AlphaFoldDB" id="A0A8S1HQD5"/>
<feature type="domain" description="RING-CH-type" evidence="13">
    <location>
        <begin position="10"/>
        <end position="79"/>
    </location>
</feature>
<dbReference type="Gene3D" id="3.30.40.10">
    <property type="entry name" value="Zinc/RING finger domain, C3HC4 (zinc finger)"/>
    <property type="match status" value="1"/>
</dbReference>
<comment type="subcellular location">
    <subcellularLocation>
        <location evidence="1">Membrane</location>
        <topology evidence="1">Multi-pass membrane protein</topology>
    </subcellularLocation>
</comment>
<accession>A0A8S1HQD5</accession>
<protein>
    <recommendedName>
        <fullName evidence="16">RING-CH-type domain-containing protein</fullName>
    </recommendedName>
</protein>
<feature type="transmembrane region" description="Helical" evidence="11">
    <location>
        <begin position="103"/>
        <end position="132"/>
    </location>
</feature>
<dbReference type="PROSITE" id="PS50089">
    <property type="entry name" value="ZF_RING_2"/>
    <property type="match status" value="1"/>
</dbReference>
<dbReference type="InterPro" id="IPR011016">
    <property type="entry name" value="Znf_RING-CH"/>
</dbReference>
<dbReference type="PROSITE" id="PS51292">
    <property type="entry name" value="ZF_RING_CH"/>
    <property type="match status" value="1"/>
</dbReference>
<dbReference type="EMBL" id="CAJGYM010000099">
    <property type="protein sequence ID" value="CAD6197607.1"/>
    <property type="molecule type" value="Genomic_DNA"/>
</dbReference>
<evidence type="ECO:0000313" key="14">
    <source>
        <dbReference type="EMBL" id="CAD6197607.1"/>
    </source>
</evidence>
<keyword evidence="6" id="KW-0833">Ubl conjugation pathway</keyword>
<evidence type="ECO:0000313" key="15">
    <source>
        <dbReference type="Proteomes" id="UP000835052"/>
    </source>
</evidence>
<evidence type="ECO:0000256" key="2">
    <source>
        <dbReference type="ARBA" id="ARBA00022679"/>
    </source>
</evidence>
<dbReference type="GO" id="GO:0008270">
    <property type="term" value="F:zinc ion binding"/>
    <property type="evidence" value="ECO:0007669"/>
    <property type="project" value="UniProtKB-KW"/>
</dbReference>
<keyword evidence="15" id="KW-1185">Reference proteome</keyword>
<dbReference type="Pfam" id="PF12906">
    <property type="entry name" value="RINGv"/>
    <property type="match status" value="1"/>
</dbReference>
<keyword evidence="3 11" id="KW-0812">Transmembrane</keyword>
<evidence type="ECO:0000256" key="7">
    <source>
        <dbReference type="ARBA" id="ARBA00022833"/>
    </source>
</evidence>
<name>A0A8S1HQD5_9PELO</name>